<accession>A0A6N6M4F3</accession>
<gene>
    <name evidence="1" type="ORF">F3059_11420</name>
</gene>
<dbReference type="OrthoDB" id="1281073at2"/>
<feature type="non-terminal residue" evidence="1">
    <location>
        <position position="392"/>
    </location>
</feature>
<sequence>MPTILKTILFFVFVFVSFFSNGQTLPPNVPSNGLVAWYPFNGNANDESTFNNDGALFGNVSSTTDRFGNPNSAFYFDGNGDFIEVQDPHQLQFGTNESFTINVWALIDTTQPFNANQKIVQKYACPYGAGDDIFGIYFQDTIKFNYRSSASGTYYRTGAPFNPCSQWQMITYVKDAQNDILKSYLNGVYQNQINIPSTGNNSSSVPYRFGAGRFCSNQSILYEFKGKIDDVGFWDRELTTTEIQNLFDINFSGISFFGLDSNNLCLGDILTGYSSDTNNVFSKTWVVNTPDTSFTQNHDTFQIQIQSGGYYEFKLYRNSTICPDSVTYSFTLDSFPDISIVPPVTNSCGDSLYVIGADSGFTYLWNTSSTDSFTLVNDTGLYTVQVTSPANC</sequence>
<name>A0A6N6M4F3_9FLAO</name>
<evidence type="ECO:0000313" key="2">
    <source>
        <dbReference type="Proteomes" id="UP000435357"/>
    </source>
</evidence>
<dbReference type="SUPFAM" id="SSF49899">
    <property type="entry name" value="Concanavalin A-like lectins/glucanases"/>
    <property type="match status" value="1"/>
</dbReference>
<keyword evidence="2" id="KW-1185">Reference proteome</keyword>
<dbReference type="Proteomes" id="UP000435357">
    <property type="component" value="Unassembled WGS sequence"/>
</dbReference>
<dbReference type="Gene3D" id="2.60.120.200">
    <property type="match status" value="1"/>
</dbReference>
<dbReference type="InterPro" id="IPR013320">
    <property type="entry name" value="ConA-like_dom_sf"/>
</dbReference>
<dbReference type="GO" id="GO:0005975">
    <property type="term" value="P:carbohydrate metabolic process"/>
    <property type="evidence" value="ECO:0007669"/>
    <property type="project" value="UniProtKB-ARBA"/>
</dbReference>
<evidence type="ECO:0000313" key="1">
    <source>
        <dbReference type="EMBL" id="KAB1062789.1"/>
    </source>
</evidence>
<comment type="caution">
    <text evidence="1">The sequence shown here is derived from an EMBL/GenBank/DDBJ whole genome shotgun (WGS) entry which is preliminary data.</text>
</comment>
<reference evidence="1 2" key="1">
    <citation type="submission" date="2019-09" db="EMBL/GenBank/DDBJ databases">
        <title>Genomes of Cryomorphaceae.</title>
        <authorList>
            <person name="Bowman J.P."/>
        </authorList>
    </citation>
    <scope>NUCLEOTIDE SEQUENCE [LARGE SCALE GENOMIC DNA]</scope>
    <source>
        <strain evidence="1 2">KCTC 52047</strain>
    </source>
</reference>
<dbReference type="RefSeq" id="WP_151169363.1">
    <property type="nucleotide sequence ID" value="NZ_WACR01000010.1"/>
</dbReference>
<dbReference type="EMBL" id="WACR01000010">
    <property type="protein sequence ID" value="KAB1062789.1"/>
    <property type="molecule type" value="Genomic_DNA"/>
</dbReference>
<protein>
    <submittedName>
        <fullName evidence="1">LamG domain-containing protein</fullName>
    </submittedName>
</protein>
<proteinExistence type="predicted"/>
<dbReference type="GO" id="GO:0004553">
    <property type="term" value="F:hydrolase activity, hydrolyzing O-glycosyl compounds"/>
    <property type="evidence" value="ECO:0007669"/>
    <property type="project" value="UniProtKB-ARBA"/>
</dbReference>
<dbReference type="AlphaFoldDB" id="A0A6N6M4F3"/>
<organism evidence="1 2">
    <name type="scientific">Salibacter halophilus</name>
    <dbReference type="NCBI Taxonomy" id="1803916"/>
    <lineage>
        <taxon>Bacteria</taxon>
        <taxon>Pseudomonadati</taxon>
        <taxon>Bacteroidota</taxon>
        <taxon>Flavobacteriia</taxon>
        <taxon>Flavobacteriales</taxon>
        <taxon>Salibacteraceae</taxon>
        <taxon>Salibacter</taxon>
    </lineage>
</organism>
<dbReference type="Pfam" id="PF13385">
    <property type="entry name" value="Laminin_G_3"/>
    <property type="match status" value="1"/>
</dbReference>